<evidence type="ECO:0000256" key="1">
    <source>
        <dbReference type="SAM" id="MobiDB-lite"/>
    </source>
</evidence>
<proteinExistence type="predicted"/>
<protein>
    <submittedName>
        <fullName evidence="2">Cyclic nucleotide-gated cation channel beta-1</fullName>
    </submittedName>
</protein>
<feature type="region of interest" description="Disordered" evidence="1">
    <location>
        <begin position="201"/>
        <end position="228"/>
    </location>
</feature>
<feature type="compositionally biased region" description="Basic and acidic residues" evidence="1">
    <location>
        <begin position="62"/>
        <end position="77"/>
    </location>
</feature>
<organism evidence="2 3">
    <name type="scientific">Lates japonicus</name>
    <name type="common">Japanese lates</name>
    <dbReference type="NCBI Taxonomy" id="270547"/>
    <lineage>
        <taxon>Eukaryota</taxon>
        <taxon>Metazoa</taxon>
        <taxon>Chordata</taxon>
        <taxon>Craniata</taxon>
        <taxon>Vertebrata</taxon>
        <taxon>Euteleostomi</taxon>
        <taxon>Actinopterygii</taxon>
        <taxon>Neopterygii</taxon>
        <taxon>Teleostei</taxon>
        <taxon>Neoteleostei</taxon>
        <taxon>Acanthomorphata</taxon>
        <taxon>Carangaria</taxon>
        <taxon>Carangaria incertae sedis</taxon>
        <taxon>Centropomidae</taxon>
        <taxon>Lates</taxon>
    </lineage>
</organism>
<evidence type="ECO:0000313" key="2">
    <source>
        <dbReference type="EMBL" id="GLD74648.1"/>
    </source>
</evidence>
<accession>A0AAD3NLM8</accession>
<dbReference type="EMBL" id="BRZM01002394">
    <property type="protein sequence ID" value="GLD74648.1"/>
    <property type="molecule type" value="Genomic_DNA"/>
</dbReference>
<feature type="compositionally biased region" description="Low complexity" evidence="1">
    <location>
        <begin position="201"/>
        <end position="215"/>
    </location>
</feature>
<feature type="region of interest" description="Disordered" evidence="1">
    <location>
        <begin position="248"/>
        <end position="278"/>
    </location>
</feature>
<feature type="compositionally biased region" description="Basic and acidic residues" evidence="1">
    <location>
        <begin position="248"/>
        <end position="272"/>
    </location>
</feature>
<feature type="non-terminal residue" evidence="2">
    <location>
        <position position="1"/>
    </location>
</feature>
<keyword evidence="3" id="KW-1185">Reference proteome</keyword>
<sequence length="278" mass="30471">EKKVTFQDECKNEASKDQKADQSKQEGQTAEGNGPAPGVLTWISGALPQPVSPKLSRANSTTKEETTTASKPEEEKGMIAWIAQGLEKVVPQPDLKNKESTPAELPAEPAASSAPVSQAAAAPAAEPPVTAPTAEVKPEEKTDNKTQPPSMMEWIKHGIEKVVPQESAQRQRATKRQKLRLQLKLMFHPQLPQLLQLLQQPHQPQKPPQHQNLKLRSLPKKQSSSPMWLGGSSVRSVVFYLSLYRDRTQASDEVQSRGKGGEPLKIKGEGRVGKSRSH</sequence>
<comment type="caution">
    <text evidence="2">The sequence shown here is derived from an EMBL/GenBank/DDBJ whole genome shotgun (WGS) entry which is preliminary data.</text>
</comment>
<evidence type="ECO:0000313" key="3">
    <source>
        <dbReference type="Proteomes" id="UP001279410"/>
    </source>
</evidence>
<dbReference type="AlphaFoldDB" id="A0AAD3NLM8"/>
<name>A0AAD3NLM8_LATJO</name>
<feature type="compositionally biased region" description="Basic and acidic residues" evidence="1">
    <location>
        <begin position="1"/>
        <end position="24"/>
    </location>
</feature>
<reference evidence="2" key="1">
    <citation type="submission" date="2022-08" db="EMBL/GenBank/DDBJ databases">
        <title>Genome sequencing of akame (Lates japonicus).</title>
        <authorList>
            <person name="Hashiguchi Y."/>
            <person name="Takahashi H."/>
        </authorList>
    </citation>
    <scope>NUCLEOTIDE SEQUENCE</scope>
    <source>
        <strain evidence="2">Kochi</strain>
    </source>
</reference>
<feature type="compositionally biased region" description="Low complexity" evidence="1">
    <location>
        <begin position="102"/>
        <end position="124"/>
    </location>
</feature>
<dbReference type="Proteomes" id="UP001279410">
    <property type="component" value="Unassembled WGS sequence"/>
</dbReference>
<feature type="region of interest" description="Disordered" evidence="1">
    <location>
        <begin position="1"/>
        <end position="152"/>
    </location>
</feature>
<gene>
    <name evidence="2" type="ORF">AKAME5_002598000</name>
</gene>